<name>A0A1I6LUV5_9EURY</name>
<organism evidence="3 4">
    <name type="scientific">Halomicrobium zhouii</name>
    <dbReference type="NCBI Taxonomy" id="767519"/>
    <lineage>
        <taxon>Archaea</taxon>
        <taxon>Methanobacteriati</taxon>
        <taxon>Methanobacteriota</taxon>
        <taxon>Stenosarchaea group</taxon>
        <taxon>Halobacteria</taxon>
        <taxon>Halobacteriales</taxon>
        <taxon>Haloarculaceae</taxon>
        <taxon>Halomicrobium</taxon>
    </lineage>
</organism>
<reference evidence="3 4" key="1">
    <citation type="submission" date="2016-10" db="EMBL/GenBank/DDBJ databases">
        <authorList>
            <person name="de Groot N.N."/>
        </authorList>
    </citation>
    <scope>NUCLEOTIDE SEQUENCE [LARGE SCALE GENOMIC DNA]</scope>
    <source>
        <strain evidence="3 4">CGMCC 1.10457</strain>
    </source>
</reference>
<dbReference type="STRING" id="767519.SAMN05216559_3177"/>
<dbReference type="CDD" id="cd00293">
    <property type="entry name" value="USP-like"/>
    <property type="match status" value="1"/>
</dbReference>
<accession>A0A1I6LUV5</accession>
<dbReference type="EMBL" id="FOZK01000003">
    <property type="protein sequence ID" value="SFS07225.1"/>
    <property type="molecule type" value="Genomic_DNA"/>
</dbReference>
<dbReference type="InterPro" id="IPR006015">
    <property type="entry name" value="Universal_stress_UspA"/>
</dbReference>
<dbReference type="OrthoDB" id="105697at2157"/>
<feature type="domain" description="UspA" evidence="2">
    <location>
        <begin position="4"/>
        <end position="149"/>
    </location>
</feature>
<proteinExistence type="inferred from homology"/>
<dbReference type="PANTHER" id="PTHR46268:SF24">
    <property type="entry name" value="UNIVERSAL STRESS PROTEIN"/>
    <property type="match status" value="1"/>
</dbReference>
<dbReference type="InterPro" id="IPR014729">
    <property type="entry name" value="Rossmann-like_a/b/a_fold"/>
</dbReference>
<dbReference type="PRINTS" id="PR01438">
    <property type="entry name" value="UNVRSLSTRESS"/>
</dbReference>
<dbReference type="InterPro" id="IPR006016">
    <property type="entry name" value="UspA"/>
</dbReference>
<evidence type="ECO:0000259" key="2">
    <source>
        <dbReference type="Pfam" id="PF00582"/>
    </source>
</evidence>
<dbReference type="Pfam" id="PF00582">
    <property type="entry name" value="Usp"/>
    <property type="match status" value="1"/>
</dbReference>
<dbReference type="PANTHER" id="PTHR46268">
    <property type="entry name" value="STRESS RESPONSE PROTEIN NHAX"/>
    <property type="match status" value="1"/>
</dbReference>
<dbReference type="AlphaFoldDB" id="A0A1I6LUV5"/>
<dbReference type="Proteomes" id="UP000199062">
    <property type="component" value="Unassembled WGS sequence"/>
</dbReference>
<evidence type="ECO:0000313" key="3">
    <source>
        <dbReference type="EMBL" id="SFS07225.1"/>
    </source>
</evidence>
<keyword evidence="4" id="KW-1185">Reference proteome</keyword>
<dbReference type="RefSeq" id="WP_089817513.1">
    <property type="nucleotide sequence ID" value="NZ_FOZK01000003.1"/>
</dbReference>
<protein>
    <submittedName>
        <fullName evidence="3">Nucleotide-binding universal stress protein, UspA family</fullName>
    </submittedName>
</protein>
<dbReference type="Gene3D" id="3.40.50.620">
    <property type="entry name" value="HUPs"/>
    <property type="match status" value="1"/>
</dbReference>
<evidence type="ECO:0000313" key="4">
    <source>
        <dbReference type="Proteomes" id="UP000199062"/>
    </source>
</evidence>
<dbReference type="SUPFAM" id="SSF52402">
    <property type="entry name" value="Adenine nucleotide alpha hydrolases-like"/>
    <property type="match status" value="1"/>
</dbReference>
<sequence length="149" mass="16149">MGSHVLVPVDGSEESLRALAHAFDLEDVDVTVITVVDPFDIDPLTPGLQSPLGKAGLPAYSQEWYEKEWENARELHADLRAAADDFDGAYESVVKLGNPVRQILRYADEHDVDQIVIGAASDDPLSHVLLGSTAEGVTKRAKSTVTVVR</sequence>
<evidence type="ECO:0000256" key="1">
    <source>
        <dbReference type="ARBA" id="ARBA00008791"/>
    </source>
</evidence>
<comment type="similarity">
    <text evidence="1">Belongs to the universal stress protein A family.</text>
</comment>
<gene>
    <name evidence="3" type="ORF">SAMN05216559_3177</name>
</gene>